<dbReference type="InterPro" id="IPR036875">
    <property type="entry name" value="Znf_CCHC_sf"/>
</dbReference>
<dbReference type="Proteomes" id="UP000634136">
    <property type="component" value="Unassembled WGS sequence"/>
</dbReference>
<name>A0A834W8V8_9FABA</name>
<dbReference type="GO" id="GO:0003676">
    <property type="term" value="F:nucleic acid binding"/>
    <property type="evidence" value="ECO:0007669"/>
    <property type="project" value="InterPro"/>
</dbReference>
<evidence type="ECO:0000313" key="2">
    <source>
        <dbReference type="EMBL" id="KAF7814595.1"/>
    </source>
</evidence>
<sequence>MREADIVEEALQVKHEVSRKKENNRKLYPSCKYCGKKGHPPYKCWRRPNARCSKCNELGHEDVICEYKNKEPNVDAQVADGEEEEDQLFVASCFSSKSNTCGDWLIDSGCTNHMTHDKNFFRDLRSTSITKVRIGNGEFITVQGKGTIAIPSCSVGATLGEISFLSTPKAERTEKKKKKED</sequence>
<gene>
    <name evidence="2" type="ORF">G2W53_028564</name>
</gene>
<dbReference type="EMBL" id="JAAIUW010000009">
    <property type="protein sequence ID" value="KAF7814595.1"/>
    <property type="molecule type" value="Genomic_DNA"/>
</dbReference>
<organism evidence="2 3">
    <name type="scientific">Senna tora</name>
    <dbReference type="NCBI Taxonomy" id="362788"/>
    <lineage>
        <taxon>Eukaryota</taxon>
        <taxon>Viridiplantae</taxon>
        <taxon>Streptophyta</taxon>
        <taxon>Embryophyta</taxon>
        <taxon>Tracheophyta</taxon>
        <taxon>Spermatophyta</taxon>
        <taxon>Magnoliopsida</taxon>
        <taxon>eudicotyledons</taxon>
        <taxon>Gunneridae</taxon>
        <taxon>Pentapetalae</taxon>
        <taxon>rosids</taxon>
        <taxon>fabids</taxon>
        <taxon>Fabales</taxon>
        <taxon>Fabaceae</taxon>
        <taxon>Caesalpinioideae</taxon>
        <taxon>Cassia clade</taxon>
        <taxon>Senna</taxon>
    </lineage>
</organism>
<accession>A0A834W8V8</accession>
<dbReference type="InterPro" id="IPR054722">
    <property type="entry name" value="PolX-like_BBD"/>
</dbReference>
<proteinExistence type="predicted"/>
<evidence type="ECO:0000313" key="3">
    <source>
        <dbReference type="Proteomes" id="UP000634136"/>
    </source>
</evidence>
<comment type="caution">
    <text evidence="2">The sequence shown here is derived from an EMBL/GenBank/DDBJ whole genome shotgun (WGS) entry which is preliminary data.</text>
</comment>
<dbReference type="AlphaFoldDB" id="A0A834W8V8"/>
<keyword evidence="3" id="KW-1185">Reference proteome</keyword>
<protein>
    <submittedName>
        <fullName evidence="2">Retrovirus-related Pol polyprotein from transposon TNT 1-94</fullName>
    </submittedName>
</protein>
<dbReference type="SUPFAM" id="SSF57756">
    <property type="entry name" value="Retrovirus zinc finger-like domains"/>
    <property type="match status" value="1"/>
</dbReference>
<dbReference type="Pfam" id="PF22936">
    <property type="entry name" value="Pol_BBD"/>
    <property type="match status" value="1"/>
</dbReference>
<dbReference type="OrthoDB" id="1072921at2759"/>
<evidence type="ECO:0000259" key="1">
    <source>
        <dbReference type="Pfam" id="PF22936"/>
    </source>
</evidence>
<feature type="domain" description="Retrovirus-related Pol polyprotein from transposon TNT 1-94-like beta-barrel" evidence="1">
    <location>
        <begin position="104"/>
        <end position="153"/>
    </location>
</feature>
<dbReference type="GO" id="GO:0008270">
    <property type="term" value="F:zinc ion binding"/>
    <property type="evidence" value="ECO:0007669"/>
    <property type="project" value="InterPro"/>
</dbReference>
<reference evidence="2" key="1">
    <citation type="submission" date="2020-09" db="EMBL/GenBank/DDBJ databases">
        <title>Genome-Enabled Discovery of Anthraquinone Biosynthesis in Senna tora.</title>
        <authorList>
            <person name="Kang S.-H."/>
            <person name="Pandey R.P."/>
            <person name="Lee C.-M."/>
            <person name="Sim J.-S."/>
            <person name="Jeong J.-T."/>
            <person name="Choi B.-S."/>
            <person name="Jung M."/>
            <person name="Ginzburg D."/>
            <person name="Zhao K."/>
            <person name="Won S.Y."/>
            <person name="Oh T.-J."/>
            <person name="Yu Y."/>
            <person name="Kim N.-H."/>
            <person name="Lee O.R."/>
            <person name="Lee T.-H."/>
            <person name="Bashyal P."/>
            <person name="Kim T.-S."/>
            <person name="Lee W.-H."/>
            <person name="Kawkins C."/>
            <person name="Kim C.-K."/>
            <person name="Kim J.S."/>
            <person name="Ahn B.O."/>
            <person name="Rhee S.Y."/>
            <person name="Sohng J.K."/>
        </authorList>
    </citation>
    <scope>NUCLEOTIDE SEQUENCE</scope>
    <source>
        <tissue evidence="2">Leaf</tissue>
    </source>
</reference>